<reference evidence="1" key="2">
    <citation type="submission" date="2022-01" db="EMBL/GenBank/DDBJ databases">
        <authorList>
            <person name="Yamashiro T."/>
            <person name="Shiraishi A."/>
            <person name="Satake H."/>
            <person name="Nakayama K."/>
        </authorList>
    </citation>
    <scope>NUCLEOTIDE SEQUENCE</scope>
</reference>
<accession>A0ABQ5H7L1</accession>
<name>A0ABQ5H7L1_9ASTR</name>
<keyword evidence="2" id="KW-1185">Reference proteome</keyword>
<reference evidence="1" key="1">
    <citation type="journal article" date="2022" name="Int. J. Mol. Sci.">
        <title>Draft Genome of Tanacetum Coccineum: Genomic Comparison of Closely Related Tanacetum-Family Plants.</title>
        <authorList>
            <person name="Yamashiro T."/>
            <person name="Shiraishi A."/>
            <person name="Nakayama K."/>
            <person name="Satake H."/>
        </authorList>
    </citation>
    <scope>NUCLEOTIDE SEQUENCE</scope>
</reference>
<proteinExistence type="predicted"/>
<protein>
    <submittedName>
        <fullName evidence="1">Uncharacterized protein</fullName>
    </submittedName>
</protein>
<organism evidence="1 2">
    <name type="scientific">Tanacetum coccineum</name>
    <dbReference type="NCBI Taxonomy" id="301880"/>
    <lineage>
        <taxon>Eukaryota</taxon>
        <taxon>Viridiplantae</taxon>
        <taxon>Streptophyta</taxon>
        <taxon>Embryophyta</taxon>
        <taxon>Tracheophyta</taxon>
        <taxon>Spermatophyta</taxon>
        <taxon>Magnoliopsida</taxon>
        <taxon>eudicotyledons</taxon>
        <taxon>Gunneridae</taxon>
        <taxon>Pentapetalae</taxon>
        <taxon>asterids</taxon>
        <taxon>campanulids</taxon>
        <taxon>Asterales</taxon>
        <taxon>Asteraceae</taxon>
        <taxon>Asteroideae</taxon>
        <taxon>Anthemideae</taxon>
        <taxon>Anthemidinae</taxon>
        <taxon>Tanacetum</taxon>
    </lineage>
</organism>
<sequence>MDDPNITMEEYIMHEEEKAQNHGKVFNWETAKYGKIWYDEDIHDLRSVETEFPAIDFNDQISSEKTLYCESTVSSLNDEIDFKISFDDSNDEDYTPTVSYFDDLDFFKYFENEFPAIVYNDAKMSKSDLLTEPILSPQHINEFDLNDETSLSEYDEEEQNLFSDNNCLLWVLVTDDDPFFRIHTINVAFHNFWKGFFKLLLSFFLSCWVVCEEYGAQFVASYEFFIAPWIVDTMIPIFCIIVLPSSRLIGELDLMITKFRTSVLIKGPSPIVISKGTSPRGQECSSEKPTSRILESTISDLMEGFNFRKQCS</sequence>
<gene>
    <name evidence="1" type="ORF">Tco_1058227</name>
</gene>
<dbReference type="EMBL" id="BQNB010019302">
    <property type="protein sequence ID" value="GJT83885.1"/>
    <property type="molecule type" value="Genomic_DNA"/>
</dbReference>
<evidence type="ECO:0000313" key="1">
    <source>
        <dbReference type="EMBL" id="GJT83885.1"/>
    </source>
</evidence>
<dbReference type="Proteomes" id="UP001151760">
    <property type="component" value="Unassembled WGS sequence"/>
</dbReference>
<comment type="caution">
    <text evidence="1">The sequence shown here is derived from an EMBL/GenBank/DDBJ whole genome shotgun (WGS) entry which is preliminary data.</text>
</comment>
<evidence type="ECO:0000313" key="2">
    <source>
        <dbReference type="Proteomes" id="UP001151760"/>
    </source>
</evidence>